<dbReference type="RefSeq" id="WP_344452996.1">
    <property type="nucleotide sequence ID" value="NZ_BAAATZ010000021.1"/>
</dbReference>
<accession>A0ABN3UFS8</accession>
<protein>
    <submittedName>
        <fullName evidence="2">Uncharacterized protein</fullName>
    </submittedName>
</protein>
<feature type="region of interest" description="Disordered" evidence="1">
    <location>
        <begin position="68"/>
        <end position="119"/>
    </location>
</feature>
<dbReference type="Proteomes" id="UP001501842">
    <property type="component" value="Unassembled WGS sequence"/>
</dbReference>
<keyword evidence="3" id="KW-1185">Reference proteome</keyword>
<comment type="caution">
    <text evidence="2">The sequence shown here is derived from an EMBL/GenBank/DDBJ whole genome shotgun (WGS) entry which is preliminary data.</text>
</comment>
<proteinExistence type="predicted"/>
<evidence type="ECO:0000313" key="2">
    <source>
        <dbReference type="EMBL" id="GAA2731888.1"/>
    </source>
</evidence>
<reference evidence="2 3" key="1">
    <citation type="journal article" date="2019" name="Int. J. Syst. Evol. Microbiol.">
        <title>The Global Catalogue of Microorganisms (GCM) 10K type strain sequencing project: providing services to taxonomists for standard genome sequencing and annotation.</title>
        <authorList>
            <consortium name="The Broad Institute Genomics Platform"/>
            <consortium name="The Broad Institute Genome Sequencing Center for Infectious Disease"/>
            <person name="Wu L."/>
            <person name="Ma J."/>
        </authorList>
    </citation>
    <scope>NUCLEOTIDE SEQUENCE [LARGE SCALE GENOMIC DNA]</scope>
    <source>
        <strain evidence="2 3">JCM 8201</strain>
    </source>
</reference>
<gene>
    <name evidence="2" type="ORF">GCM10010439_48360</name>
</gene>
<dbReference type="SUPFAM" id="SSF63829">
    <property type="entry name" value="Calcium-dependent phosphotriesterase"/>
    <property type="match status" value="1"/>
</dbReference>
<sequence length="402" mass="41958">MEDLERLVAGRLRALDDAAPSPELRERLLTRVNHQVKARRRRRRITRSAAGLSLAVAAAVVTPLALDSGDPSTADPSIAAGFPEPPPPHEHGSAAPSSGPDGRPSGSTRPGTAGGVARDLPSGKVLNAFGITSDGAVLGTGVGPRGRSDGVLWRADVSGLLSVPAPIAEPEGLYAASGSRNMTVWAERRGGSYELMCRSGEDEPVQLGSGGVARRGGGAAFHADHDVAVWTDKAERTVWTAHGCDDEPAPLTLGYAAGFSYPYAYVLSTDGGGRPTGRLQRVQVETGARETRKLPDEHLAKDALYAAGAGAFSVARGRTLTVYDAGTWQAREVSEPLPPGAEASLTAGDGLVVYSARGGDAEKSLVYETGSGQARVRDGEAYAKGEWLLTRDDEAYRLTSSP</sequence>
<evidence type="ECO:0000313" key="3">
    <source>
        <dbReference type="Proteomes" id="UP001501842"/>
    </source>
</evidence>
<organism evidence="2 3">
    <name type="scientific">Actinocorallia aurantiaca</name>
    <dbReference type="NCBI Taxonomy" id="46204"/>
    <lineage>
        <taxon>Bacteria</taxon>
        <taxon>Bacillati</taxon>
        <taxon>Actinomycetota</taxon>
        <taxon>Actinomycetes</taxon>
        <taxon>Streptosporangiales</taxon>
        <taxon>Thermomonosporaceae</taxon>
        <taxon>Actinocorallia</taxon>
    </lineage>
</organism>
<dbReference type="EMBL" id="BAAATZ010000021">
    <property type="protein sequence ID" value="GAA2731888.1"/>
    <property type="molecule type" value="Genomic_DNA"/>
</dbReference>
<evidence type="ECO:0000256" key="1">
    <source>
        <dbReference type="SAM" id="MobiDB-lite"/>
    </source>
</evidence>
<feature type="compositionally biased region" description="Low complexity" evidence="1">
    <location>
        <begin position="93"/>
        <end position="111"/>
    </location>
</feature>
<name>A0ABN3UFS8_9ACTN</name>